<proteinExistence type="predicted"/>
<dbReference type="EMBL" id="GG745400">
    <property type="protein sequence ID" value="KNE73382.1"/>
    <property type="molecule type" value="Genomic_DNA"/>
</dbReference>
<name>A0A0L0TF51_ALLM3</name>
<dbReference type="Proteomes" id="UP000054350">
    <property type="component" value="Unassembled WGS sequence"/>
</dbReference>
<keyword evidence="3" id="KW-1185">Reference proteome</keyword>
<dbReference type="AlphaFoldDB" id="A0A0L0TF51"/>
<evidence type="ECO:0000313" key="2">
    <source>
        <dbReference type="EMBL" id="KNE73382.1"/>
    </source>
</evidence>
<sequence>PRTAPGRSPASRRRGAGLARIDGGPSSRSPSSPLLIGAAALGVAYLSRSHQQRNYQSTTTTHAPTQARLLASKRRRRRFCARAAPLWCRQVVLPRPRAAHGRSRNPSLRIAAPAHEPVPGLASVAAHLPNMVAQRAVTRGDWVTGTAANHARRC</sequence>
<feature type="compositionally biased region" description="Low complexity" evidence="1">
    <location>
        <begin position="16"/>
        <end position="33"/>
    </location>
</feature>
<reference evidence="2 3" key="1">
    <citation type="submission" date="2009-11" db="EMBL/GenBank/DDBJ databases">
        <title>Annotation of Allomyces macrogynus ATCC 38327.</title>
        <authorList>
            <consortium name="The Broad Institute Genome Sequencing Platform"/>
            <person name="Russ C."/>
            <person name="Cuomo C."/>
            <person name="Burger G."/>
            <person name="Gray M.W."/>
            <person name="Holland P.W.H."/>
            <person name="King N."/>
            <person name="Lang F.B.F."/>
            <person name="Roger A.J."/>
            <person name="Ruiz-Trillo I."/>
            <person name="Young S.K."/>
            <person name="Zeng Q."/>
            <person name="Gargeya S."/>
            <person name="Fitzgerald M."/>
            <person name="Haas B."/>
            <person name="Abouelleil A."/>
            <person name="Alvarado L."/>
            <person name="Arachchi H.M."/>
            <person name="Berlin A."/>
            <person name="Chapman S.B."/>
            <person name="Gearin G."/>
            <person name="Goldberg J."/>
            <person name="Griggs A."/>
            <person name="Gujja S."/>
            <person name="Hansen M."/>
            <person name="Heiman D."/>
            <person name="Howarth C."/>
            <person name="Larimer J."/>
            <person name="Lui A."/>
            <person name="MacDonald P.J.P."/>
            <person name="McCowen C."/>
            <person name="Montmayeur A."/>
            <person name="Murphy C."/>
            <person name="Neiman D."/>
            <person name="Pearson M."/>
            <person name="Priest M."/>
            <person name="Roberts A."/>
            <person name="Saif S."/>
            <person name="Shea T."/>
            <person name="Sisk P."/>
            <person name="Stolte C."/>
            <person name="Sykes S."/>
            <person name="Wortman J."/>
            <person name="Nusbaum C."/>
            <person name="Birren B."/>
        </authorList>
    </citation>
    <scope>NUCLEOTIDE SEQUENCE [LARGE SCALE GENOMIC DNA]</scope>
    <source>
        <strain evidence="2 3">ATCC 38327</strain>
    </source>
</reference>
<feature type="region of interest" description="Disordered" evidence="1">
    <location>
        <begin position="1"/>
        <end position="33"/>
    </location>
</feature>
<dbReference type="VEuPathDB" id="FungiDB:AMAG_20774"/>
<protein>
    <submittedName>
        <fullName evidence="2">Uncharacterized protein</fullName>
    </submittedName>
</protein>
<organism evidence="2 3">
    <name type="scientific">Allomyces macrogynus (strain ATCC 38327)</name>
    <name type="common">Allomyces javanicus var. macrogynus</name>
    <dbReference type="NCBI Taxonomy" id="578462"/>
    <lineage>
        <taxon>Eukaryota</taxon>
        <taxon>Fungi</taxon>
        <taxon>Fungi incertae sedis</taxon>
        <taxon>Blastocladiomycota</taxon>
        <taxon>Blastocladiomycetes</taxon>
        <taxon>Blastocladiales</taxon>
        <taxon>Blastocladiaceae</taxon>
        <taxon>Allomyces</taxon>
    </lineage>
</organism>
<accession>A0A0L0TF51</accession>
<reference evidence="3" key="2">
    <citation type="submission" date="2009-11" db="EMBL/GenBank/DDBJ databases">
        <title>The Genome Sequence of Allomyces macrogynus strain ATCC 38327.</title>
        <authorList>
            <consortium name="The Broad Institute Genome Sequencing Platform"/>
            <person name="Russ C."/>
            <person name="Cuomo C."/>
            <person name="Shea T."/>
            <person name="Young S.K."/>
            <person name="Zeng Q."/>
            <person name="Koehrsen M."/>
            <person name="Haas B."/>
            <person name="Borodovsky M."/>
            <person name="Guigo R."/>
            <person name="Alvarado L."/>
            <person name="Berlin A."/>
            <person name="Borenstein D."/>
            <person name="Chen Z."/>
            <person name="Engels R."/>
            <person name="Freedman E."/>
            <person name="Gellesch M."/>
            <person name="Goldberg J."/>
            <person name="Griggs A."/>
            <person name="Gujja S."/>
            <person name="Heiman D."/>
            <person name="Hepburn T."/>
            <person name="Howarth C."/>
            <person name="Jen D."/>
            <person name="Larson L."/>
            <person name="Lewis B."/>
            <person name="Mehta T."/>
            <person name="Park D."/>
            <person name="Pearson M."/>
            <person name="Roberts A."/>
            <person name="Saif S."/>
            <person name="Shenoy N."/>
            <person name="Sisk P."/>
            <person name="Stolte C."/>
            <person name="Sykes S."/>
            <person name="Walk T."/>
            <person name="White J."/>
            <person name="Yandava C."/>
            <person name="Burger G."/>
            <person name="Gray M.W."/>
            <person name="Holland P.W.H."/>
            <person name="King N."/>
            <person name="Lang F.B.F."/>
            <person name="Roger A.J."/>
            <person name="Ruiz-Trillo I."/>
            <person name="Lander E."/>
            <person name="Nusbaum C."/>
        </authorList>
    </citation>
    <scope>NUCLEOTIDE SEQUENCE [LARGE SCALE GENOMIC DNA]</scope>
    <source>
        <strain evidence="3">ATCC 38327</strain>
    </source>
</reference>
<feature type="non-terminal residue" evidence="2">
    <location>
        <position position="1"/>
    </location>
</feature>
<evidence type="ECO:0000313" key="3">
    <source>
        <dbReference type="Proteomes" id="UP000054350"/>
    </source>
</evidence>
<gene>
    <name evidence="2" type="ORF">AMAG_20774</name>
</gene>
<evidence type="ECO:0000256" key="1">
    <source>
        <dbReference type="SAM" id="MobiDB-lite"/>
    </source>
</evidence>